<evidence type="ECO:0000256" key="1">
    <source>
        <dbReference type="ARBA" id="ARBA00000135"/>
    </source>
</evidence>
<evidence type="ECO:0000259" key="9">
    <source>
        <dbReference type="PROSITE" id="PS00631"/>
    </source>
</evidence>
<evidence type="ECO:0000256" key="6">
    <source>
        <dbReference type="ARBA" id="ARBA00022801"/>
    </source>
</evidence>
<dbReference type="CDD" id="cd00433">
    <property type="entry name" value="Peptidase_M17"/>
    <property type="match status" value="1"/>
</dbReference>
<feature type="binding site" evidence="8">
    <location>
        <position position="259"/>
    </location>
    <ligand>
        <name>Mn(2+)</name>
        <dbReference type="ChEBI" id="CHEBI:29035"/>
        <label>2</label>
    </ligand>
</feature>
<dbReference type="GO" id="GO:0030145">
    <property type="term" value="F:manganese ion binding"/>
    <property type="evidence" value="ECO:0007669"/>
    <property type="project" value="UniProtKB-UniRule"/>
</dbReference>
<comment type="catalytic activity">
    <reaction evidence="2 8">
        <text>Release of an N-terminal amino acid, preferentially leucine, but not glutamic or aspartic acids.</text>
        <dbReference type="EC" id="3.4.11.10"/>
    </reaction>
</comment>
<feature type="binding site" evidence="8">
    <location>
        <position position="343"/>
    </location>
    <ligand>
        <name>Mn(2+)</name>
        <dbReference type="ChEBI" id="CHEBI:29035"/>
        <label>1</label>
    </ligand>
</feature>
<dbReference type="AlphaFoldDB" id="A0AA46THT9"/>
<feature type="binding site" evidence="8">
    <location>
        <position position="264"/>
    </location>
    <ligand>
        <name>Mn(2+)</name>
        <dbReference type="ChEBI" id="CHEBI:29035"/>
        <label>2</label>
    </ligand>
</feature>
<evidence type="ECO:0000256" key="5">
    <source>
        <dbReference type="ARBA" id="ARBA00022670"/>
    </source>
</evidence>
<comment type="similarity">
    <text evidence="3 8">Belongs to the peptidase M17 family.</text>
</comment>
<dbReference type="PANTHER" id="PTHR11963:SF23">
    <property type="entry name" value="CYTOSOL AMINOPEPTIDASE"/>
    <property type="match status" value="1"/>
</dbReference>
<dbReference type="Pfam" id="PF00883">
    <property type="entry name" value="Peptidase_M17"/>
    <property type="match status" value="1"/>
</dbReference>
<dbReference type="Proteomes" id="UP001164390">
    <property type="component" value="Chromosome"/>
</dbReference>
<evidence type="ECO:0000256" key="8">
    <source>
        <dbReference type="HAMAP-Rule" id="MF_00181"/>
    </source>
</evidence>
<dbReference type="RefSeq" id="WP_271634271.1">
    <property type="nucleotide sequence ID" value="NZ_CP094970.1"/>
</dbReference>
<dbReference type="EC" id="3.4.11.1" evidence="8"/>
<dbReference type="GO" id="GO:0070006">
    <property type="term" value="F:metalloaminopeptidase activity"/>
    <property type="evidence" value="ECO:0007669"/>
    <property type="project" value="InterPro"/>
</dbReference>
<dbReference type="Gene3D" id="3.40.630.10">
    <property type="entry name" value="Zn peptidases"/>
    <property type="match status" value="1"/>
</dbReference>
<gene>
    <name evidence="8" type="primary">pepA</name>
    <name evidence="10" type="ORF">L0C25_23490</name>
</gene>
<name>A0AA46THT9_9ACTN</name>
<comment type="cofactor">
    <cofactor evidence="8">
        <name>Mn(2+)</name>
        <dbReference type="ChEBI" id="CHEBI:29035"/>
    </cofactor>
    <text evidence="8">Binds 2 manganese ions per subunit.</text>
</comment>
<dbReference type="InterPro" id="IPR011356">
    <property type="entry name" value="Leucine_aapep/pepB"/>
</dbReference>
<dbReference type="GO" id="GO:0006508">
    <property type="term" value="P:proteolysis"/>
    <property type="evidence" value="ECO:0007669"/>
    <property type="project" value="UniProtKB-KW"/>
</dbReference>
<proteinExistence type="inferred from homology"/>
<evidence type="ECO:0000256" key="2">
    <source>
        <dbReference type="ARBA" id="ARBA00000967"/>
    </source>
</evidence>
<dbReference type="PRINTS" id="PR00481">
    <property type="entry name" value="LAMNOPPTDASE"/>
</dbReference>
<dbReference type="PANTHER" id="PTHR11963">
    <property type="entry name" value="LEUCINE AMINOPEPTIDASE-RELATED"/>
    <property type="match status" value="1"/>
</dbReference>
<keyword evidence="8" id="KW-0963">Cytoplasm</keyword>
<dbReference type="GO" id="GO:0005737">
    <property type="term" value="C:cytoplasm"/>
    <property type="evidence" value="ECO:0007669"/>
    <property type="project" value="UniProtKB-SubCell"/>
</dbReference>
<keyword evidence="6 8" id="KW-0378">Hydrolase</keyword>
<feature type="active site" evidence="8">
    <location>
        <position position="345"/>
    </location>
</feature>
<feature type="domain" description="Cytosol aminopeptidase" evidence="9">
    <location>
        <begin position="339"/>
        <end position="346"/>
    </location>
</feature>
<feature type="binding site" evidence="8">
    <location>
        <position position="282"/>
    </location>
    <ligand>
        <name>Mn(2+)</name>
        <dbReference type="ChEBI" id="CHEBI:29035"/>
        <label>2</label>
    </ligand>
</feature>
<evidence type="ECO:0000256" key="3">
    <source>
        <dbReference type="ARBA" id="ARBA00009528"/>
    </source>
</evidence>
<feature type="binding site" evidence="8">
    <location>
        <position position="264"/>
    </location>
    <ligand>
        <name>Mn(2+)</name>
        <dbReference type="ChEBI" id="CHEBI:29035"/>
        <label>1</label>
    </ligand>
</feature>
<feature type="binding site" evidence="8">
    <location>
        <position position="341"/>
    </location>
    <ligand>
        <name>Mn(2+)</name>
        <dbReference type="ChEBI" id="CHEBI:29035"/>
        <label>1</label>
    </ligand>
</feature>
<comment type="subcellular location">
    <subcellularLocation>
        <location evidence="8">Cytoplasm</location>
    </subcellularLocation>
</comment>
<comment type="catalytic activity">
    <reaction evidence="1 8">
        <text>Release of an N-terminal amino acid, Xaa-|-Yaa-, in which Xaa is preferably Leu, but may be other amino acids including Pro although not Arg or Lys, and Yaa may be Pro. Amino acid amides and methyl esters are also readily hydrolyzed, but rates on arylamides are exceedingly low.</text>
        <dbReference type="EC" id="3.4.11.1"/>
    </reaction>
</comment>
<protein>
    <recommendedName>
        <fullName evidence="8">Probable cytosol aminopeptidase</fullName>
        <ecNumber evidence="8">3.4.11.1</ecNumber>
    </recommendedName>
    <alternativeName>
        <fullName evidence="8">Leucine aminopeptidase</fullName>
        <shortName evidence="8">LAP</shortName>
        <ecNumber evidence="8">3.4.11.10</ecNumber>
    </alternativeName>
    <alternativeName>
        <fullName evidence="8">Leucyl aminopeptidase</fullName>
    </alternativeName>
</protein>
<dbReference type="InterPro" id="IPR023042">
    <property type="entry name" value="Peptidase_M17_leu_NH2_pept"/>
</dbReference>
<evidence type="ECO:0000256" key="7">
    <source>
        <dbReference type="ARBA" id="ARBA00049972"/>
    </source>
</evidence>
<dbReference type="InterPro" id="IPR008283">
    <property type="entry name" value="Peptidase_M17_N"/>
</dbReference>
<keyword evidence="8" id="KW-0479">Metal-binding</keyword>
<sequence>MPSVSISSASPTTTRSDVLIVAATSSGKQVSVLAPADEVADAFGRSLQPTLSTLGFTGKEGQVAKLPTNGVVKSPLVILVGVGESAEPSAETLRRAAAVGVKATSNADSVAVAFPTPDDDAVSAVAEGVLLGSYRFDRYKSSPDDDAVNSVVILSERSRTKGGKAAIDRAETVASAVCLARDWVNTGAGDLTPPAYADAVTEAASDDKVKVTVWDDARLTKEGCGGILGVGRASDSESRLVQIAYKPKKPVAHLALVGKGITFDSGGLSIKPGSGMMTMKCDMAGSAAVIAATLAIARLGLPVRVTCVAAMAENMVSGSATRPGDVLTIRGGTTVEVHNTDAEGRLVLADALVVATEHQPDFLVDVATLTGACVVGLGERTAGVLSNDDTLRSAVPRLADSVGEPMWPLPIAEEMRAKVRSSEIADLRQHNPKPVGGTLYAAAFLREFVGESRWAHLDIAGPGFNNESAYGYVPKGGTGVAVRTLVATAQAIADGDLA</sequence>
<evidence type="ECO:0000313" key="11">
    <source>
        <dbReference type="Proteomes" id="UP001164390"/>
    </source>
</evidence>
<keyword evidence="4 8" id="KW-0031">Aminopeptidase</keyword>
<dbReference type="NCBIfam" id="NF002073">
    <property type="entry name" value="PRK00913.1-2"/>
    <property type="match status" value="1"/>
</dbReference>
<dbReference type="InterPro" id="IPR043472">
    <property type="entry name" value="Macro_dom-like"/>
</dbReference>
<dbReference type="PROSITE" id="PS00631">
    <property type="entry name" value="CYTOSOL_AP"/>
    <property type="match status" value="1"/>
</dbReference>
<comment type="function">
    <text evidence="7 8">Presumably involved in the processing and regular turnover of intracellular proteins. Catalyzes the removal of unsubstituted N-terminal amino acids from various peptides.</text>
</comment>
<keyword evidence="5 8" id="KW-0645">Protease</keyword>
<dbReference type="HAMAP" id="MF_00181">
    <property type="entry name" value="Cytosol_peptidase_M17"/>
    <property type="match status" value="1"/>
</dbReference>
<evidence type="ECO:0000256" key="4">
    <source>
        <dbReference type="ARBA" id="ARBA00022438"/>
    </source>
</evidence>
<dbReference type="InterPro" id="IPR000819">
    <property type="entry name" value="Peptidase_M17_C"/>
</dbReference>
<dbReference type="EC" id="3.4.11.10" evidence="8"/>
<accession>A0AA46THT9</accession>
<dbReference type="EMBL" id="CP094970">
    <property type="protein sequence ID" value="UYM05436.1"/>
    <property type="molecule type" value="Genomic_DNA"/>
</dbReference>
<reference evidence="10" key="1">
    <citation type="submission" date="2022-01" db="EMBL/GenBank/DDBJ databases">
        <title>Nocardioidaceae gen. sp. A5X3R13.</title>
        <authorList>
            <person name="Lopez Marin M.A."/>
            <person name="Uhlik O."/>
        </authorList>
    </citation>
    <scope>NUCLEOTIDE SEQUENCE</scope>
    <source>
        <strain evidence="10">A5X3R13</strain>
    </source>
</reference>
<organism evidence="10 11">
    <name type="scientific">Solicola gregarius</name>
    <dbReference type="NCBI Taxonomy" id="2908642"/>
    <lineage>
        <taxon>Bacteria</taxon>
        <taxon>Bacillati</taxon>
        <taxon>Actinomycetota</taxon>
        <taxon>Actinomycetes</taxon>
        <taxon>Propionibacteriales</taxon>
        <taxon>Nocardioidaceae</taxon>
        <taxon>Solicola</taxon>
    </lineage>
</organism>
<dbReference type="SUPFAM" id="SSF52949">
    <property type="entry name" value="Macro domain-like"/>
    <property type="match status" value="1"/>
</dbReference>
<feature type="active site" evidence="8">
    <location>
        <position position="271"/>
    </location>
</feature>
<dbReference type="SUPFAM" id="SSF53187">
    <property type="entry name" value="Zn-dependent exopeptidases"/>
    <property type="match status" value="1"/>
</dbReference>
<feature type="binding site" evidence="8">
    <location>
        <position position="343"/>
    </location>
    <ligand>
        <name>Mn(2+)</name>
        <dbReference type="ChEBI" id="CHEBI:29035"/>
        <label>2</label>
    </ligand>
</feature>
<evidence type="ECO:0000313" key="10">
    <source>
        <dbReference type="EMBL" id="UYM05436.1"/>
    </source>
</evidence>
<keyword evidence="8" id="KW-0464">Manganese</keyword>
<dbReference type="Pfam" id="PF02789">
    <property type="entry name" value="Peptidase_M17_N"/>
    <property type="match status" value="1"/>
</dbReference>
<dbReference type="Gene3D" id="3.40.220.10">
    <property type="entry name" value="Leucine Aminopeptidase, subunit E, domain 1"/>
    <property type="match status" value="1"/>
</dbReference>
<dbReference type="KEGG" id="sgrg:L0C25_23490"/>
<keyword evidence="11" id="KW-1185">Reference proteome</keyword>